<feature type="region of interest" description="Disordered" evidence="1">
    <location>
        <begin position="85"/>
        <end position="124"/>
    </location>
</feature>
<protein>
    <submittedName>
        <fullName evidence="3">Uncharacterized protein</fullName>
    </submittedName>
</protein>
<accession>A0A9P6KVK5</accession>
<evidence type="ECO:0000256" key="1">
    <source>
        <dbReference type="SAM" id="MobiDB-lite"/>
    </source>
</evidence>
<keyword evidence="2" id="KW-0732">Signal</keyword>
<feature type="chain" id="PRO_5040387553" evidence="2">
    <location>
        <begin position="21"/>
        <end position="221"/>
    </location>
</feature>
<dbReference type="EMBL" id="WJXW01000001">
    <property type="protein sequence ID" value="KAF9741068.1"/>
    <property type="molecule type" value="Genomic_DNA"/>
</dbReference>
<reference evidence="3" key="1">
    <citation type="journal article" date="2020" name="Mol. Plant Microbe Interact.">
        <title>Genome Sequence of the Biocontrol Agent Coniothyrium minitans strain Conio (IMI 134523).</title>
        <authorList>
            <person name="Patel D."/>
            <person name="Shittu T.A."/>
            <person name="Baroncelli R."/>
            <person name="Muthumeenakshi S."/>
            <person name="Osborne T.H."/>
            <person name="Janganan T.K."/>
            <person name="Sreenivasaprasad S."/>
        </authorList>
    </citation>
    <scope>NUCLEOTIDE SEQUENCE</scope>
    <source>
        <strain evidence="3">Conio</strain>
    </source>
</reference>
<dbReference type="Proteomes" id="UP000756921">
    <property type="component" value="Unassembled WGS sequence"/>
</dbReference>
<comment type="caution">
    <text evidence="3">The sequence shown here is derived from an EMBL/GenBank/DDBJ whole genome shotgun (WGS) entry which is preliminary data.</text>
</comment>
<name>A0A9P6KVK5_9PLEO</name>
<evidence type="ECO:0000256" key="2">
    <source>
        <dbReference type="SAM" id="SignalP"/>
    </source>
</evidence>
<feature type="signal peptide" evidence="2">
    <location>
        <begin position="1"/>
        <end position="20"/>
    </location>
</feature>
<organism evidence="3 4">
    <name type="scientific">Paraphaeosphaeria minitans</name>
    <dbReference type="NCBI Taxonomy" id="565426"/>
    <lineage>
        <taxon>Eukaryota</taxon>
        <taxon>Fungi</taxon>
        <taxon>Dikarya</taxon>
        <taxon>Ascomycota</taxon>
        <taxon>Pezizomycotina</taxon>
        <taxon>Dothideomycetes</taxon>
        <taxon>Pleosporomycetidae</taxon>
        <taxon>Pleosporales</taxon>
        <taxon>Massarineae</taxon>
        <taxon>Didymosphaeriaceae</taxon>
        <taxon>Paraphaeosphaeria</taxon>
    </lineage>
</organism>
<keyword evidence="4" id="KW-1185">Reference proteome</keyword>
<gene>
    <name evidence="3" type="ORF">PMIN01_00607</name>
</gene>
<proteinExistence type="predicted"/>
<dbReference type="AlphaFoldDB" id="A0A9P6KVK5"/>
<evidence type="ECO:0000313" key="4">
    <source>
        <dbReference type="Proteomes" id="UP000756921"/>
    </source>
</evidence>
<dbReference type="OrthoDB" id="10531092at2759"/>
<sequence>MEVLSTLLTSLAGLADLATAHPAVSDYFSGALSVPSHTPHVIFSSRLDAAIEREAPATRTCTGIDPLHPPTTLFLVPTATQKRSLTTSDPFASPGSTTRYTSSPNTPVWHSYTTSTSSNGWRSAPTSTPVVETCGFFKPNVDTPDAYITEIKVPLGVCQRADEGKGVPTWASFVNIIGSHWCGFFNVHNGCNQTDPERKYGPFLNYNIAKYQGQDYRCDYF</sequence>
<evidence type="ECO:0000313" key="3">
    <source>
        <dbReference type="EMBL" id="KAF9741068.1"/>
    </source>
</evidence>